<dbReference type="RefSeq" id="WP_020935227.1">
    <property type="nucleotide sequence ID" value="NC_021915.1"/>
</dbReference>
<dbReference type="KEGG" id="cmd:B841_09105"/>
<dbReference type="PATRIC" id="fig|1224163.3.peg.1831"/>
<feature type="region of interest" description="Disordered" evidence="1">
    <location>
        <begin position="45"/>
        <end position="69"/>
    </location>
</feature>
<dbReference type="Proteomes" id="UP000015388">
    <property type="component" value="Chromosome"/>
</dbReference>
<keyword evidence="3" id="KW-1185">Reference proteome</keyword>
<proteinExistence type="predicted"/>
<reference evidence="2 3" key="1">
    <citation type="submission" date="2012-11" db="EMBL/GenBank/DDBJ databases">
        <title>The complete genome sequence of Corynebacterium maris Coryn-1 (=DSM 45190).</title>
        <authorList>
            <person name="Schaffert L."/>
            <person name="Albersmeier A."/>
            <person name="Kalinowski J."/>
            <person name="Ruckert C."/>
        </authorList>
    </citation>
    <scope>NUCLEOTIDE SEQUENCE [LARGE SCALE GENOMIC DNA]</scope>
    <source>
        <strain evidence="3">Coryn-1</strain>
    </source>
</reference>
<protein>
    <recommendedName>
        <fullName evidence="4">SPOR domain-containing protein</fullName>
    </recommendedName>
</protein>
<evidence type="ECO:0000256" key="1">
    <source>
        <dbReference type="SAM" id="MobiDB-lite"/>
    </source>
</evidence>
<name>S5SVP6_9CORY</name>
<dbReference type="AlphaFoldDB" id="S5SVP6"/>
<evidence type="ECO:0000313" key="2">
    <source>
        <dbReference type="EMBL" id="AGS35294.1"/>
    </source>
</evidence>
<gene>
    <name evidence="2" type="ORF">B841_09105</name>
</gene>
<dbReference type="OrthoDB" id="3268477at2"/>
<organism evidence="2 3">
    <name type="scientific">Corynebacterium maris DSM 45190</name>
    <dbReference type="NCBI Taxonomy" id="1224163"/>
    <lineage>
        <taxon>Bacteria</taxon>
        <taxon>Bacillati</taxon>
        <taxon>Actinomycetota</taxon>
        <taxon>Actinomycetes</taxon>
        <taxon>Mycobacteriales</taxon>
        <taxon>Corynebacteriaceae</taxon>
        <taxon>Corynebacterium</taxon>
    </lineage>
</organism>
<dbReference type="EMBL" id="CP003924">
    <property type="protein sequence ID" value="AGS35294.1"/>
    <property type="molecule type" value="Genomic_DNA"/>
</dbReference>
<evidence type="ECO:0008006" key="4">
    <source>
        <dbReference type="Google" id="ProtNLM"/>
    </source>
</evidence>
<sequence length="69" mass="7833">MAIEEKWFFDPSTGGIEQGKVSGWDKRMGPYDSRAEAEDALRIARQRTAQADAEEEAEDDWGEPASWEK</sequence>
<accession>S5SVP6</accession>
<evidence type="ECO:0000313" key="3">
    <source>
        <dbReference type="Proteomes" id="UP000015388"/>
    </source>
</evidence>
<feature type="compositionally biased region" description="Acidic residues" evidence="1">
    <location>
        <begin position="52"/>
        <end position="62"/>
    </location>
</feature>
<dbReference type="HOGENOM" id="CLU_191180_2_2_11"/>